<dbReference type="CDD" id="cd21650">
    <property type="entry name" value="CrtA-like"/>
    <property type="match status" value="1"/>
</dbReference>
<dbReference type="EMBL" id="CP019344">
    <property type="protein sequence ID" value="ARN76560.1"/>
    <property type="molecule type" value="Genomic_DNA"/>
</dbReference>
<organism evidence="1 2">
    <name type="scientific">Nonlabens spongiae</name>
    <dbReference type="NCBI Taxonomy" id="331648"/>
    <lineage>
        <taxon>Bacteria</taxon>
        <taxon>Pseudomonadati</taxon>
        <taxon>Bacteroidota</taxon>
        <taxon>Flavobacteriia</taxon>
        <taxon>Flavobacteriales</taxon>
        <taxon>Flavobacteriaceae</taxon>
        <taxon>Nonlabens</taxon>
    </lineage>
</organism>
<dbReference type="AlphaFoldDB" id="A0A1W6MG66"/>
<sequence length="235" mass="27625">MSEQITTVSVFKSDTRWGNVKGFFAVAEGYVRLRNIPGQNFFKVMGVGKSNFDPKPDWSTYMHVQVWNREKDALAFFESNGFHRKMRSQAAQFKLIFLRNSKARGLWAGKNPFEKSEELDAENDWIFVITRARIKLKFLKKFWDYVPTSQKGLYEDPDLVFTAGVGEWPVTHMATMSLWKSEEGIKRFAYKGREHRQAIQQTQALQWYSEELFSRFQPYKMQGNWSALVTPEDFR</sequence>
<dbReference type="OrthoDB" id="1122317at2"/>
<gene>
    <name evidence="1" type="ORF">BST97_00260</name>
</gene>
<accession>A0A1W6MG66</accession>
<evidence type="ECO:0000313" key="1">
    <source>
        <dbReference type="EMBL" id="ARN76560.1"/>
    </source>
</evidence>
<dbReference type="STRING" id="331648.BST97_00260"/>
<protein>
    <recommendedName>
        <fullName evidence="3">DUF3291 domain-containing protein</fullName>
    </recommendedName>
</protein>
<proteinExistence type="predicted"/>
<name>A0A1W6MG66_9FLAO</name>
<evidence type="ECO:0000313" key="2">
    <source>
        <dbReference type="Proteomes" id="UP000193431"/>
    </source>
</evidence>
<dbReference type="InterPro" id="IPR049574">
    <property type="entry name" value="CrtA-like"/>
</dbReference>
<dbReference type="Proteomes" id="UP000193431">
    <property type="component" value="Chromosome"/>
</dbReference>
<evidence type="ECO:0008006" key="3">
    <source>
        <dbReference type="Google" id="ProtNLM"/>
    </source>
</evidence>
<keyword evidence="2" id="KW-1185">Reference proteome</keyword>
<dbReference type="RefSeq" id="WP_085765362.1">
    <property type="nucleotide sequence ID" value="NZ_CP019344.1"/>
</dbReference>
<reference evidence="1 2" key="1">
    <citation type="submission" date="2016-11" db="EMBL/GenBank/DDBJ databases">
        <title>Trade-off between light-utilization and light-protection in marine flavobacteria.</title>
        <authorList>
            <person name="Kumagai Y."/>
        </authorList>
    </citation>
    <scope>NUCLEOTIDE SEQUENCE [LARGE SCALE GENOMIC DNA]</scope>
    <source>
        <strain evidence="1 2">JCM 13191</strain>
    </source>
</reference>